<dbReference type="AlphaFoldDB" id="A0ABC9SN20"/>
<sequence length="99" mass="11551">MRLFRKIKSEEAPDTLTHLYLNPENSSWGNFGYWKNTADYPTACKTLARLLGERADLKRGLKVLDLEPVSKLLVLRKHKNINVKWTNIIQRSPMHFGKK</sequence>
<proteinExistence type="predicted"/>
<evidence type="ECO:0000313" key="2">
    <source>
        <dbReference type="Proteomes" id="UP000012166"/>
    </source>
</evidence>
<name>A0ABC9SN20_LEPBO</name>
<dbReference type="EMBL" id="AHMS02000005">
    <property type="protein sequence ID" value="EMN19219.1"/>
    <property type="molecule type" value="Genomic_DNA"/>
</dbReference>
<organism evidence="1 2">
    <name type="scientific">Leptospira borgpetersenii str. Brem 328</name>
    <dbReference type="NCBI Taxonomy" id="1049780"/>
    <lineage>
        <taxon>Bacteria</taxon>
        <taxon>Pseudomonadati</taxon>
        <taxon>Spirochaetota</taxon>
        <taxon>Spirochaetia</taxon>
        <taxon>Leptospirales</taxon>
        <taxon>Leptospiraceae</taxon>
        <taxon>Leptospira</taxon>
    </lineage>
</organism>
<dbReference type="Proteomes" id="UP000012166">
    <property type="component" value="Unassembled WGS sequence"/>
</dbReference>
<protein>
    <submittedName>
        <fullName evidence="1">Uncharacterized protein</fullName>
    </submittedName>
</protein>
<evidence type="ECO:0000313" key="1">
    <source>
        <dbReference type="EMBL" id="EMN19219.1"/>
    </source>
</evidence>
<gene>
    <name evidence="1" type="ORF">LEP1GSC056_1968</name>
</gene>
<comment type="caution">
    <text evidence="1">The sequence shown here is derived from an EMBL/GenBank/DDBJ whole genome shotgun (WGS) entry which is preliminary data.</text>
</comment>
<reference evidence="1 2" key="1">
    <citation type="submission" date="2013-01" db="EMBL/GenBank/DDBJ databases">
        <authorList>
            <person name="Harkins D.M."/>
            <person name="Durkin A.S."/>
            <person name="Brinkac L.M."/>
            <person name="Haft D.H."/>
            <person name="Selengut J.D."/>
            <person name="Sanka R."/>
            <person name="DePew J."/>
            <person name="Purushe J."/>
            <person name="Hartskeerl R.A."/>
            <person name="Ahmed A."/>
            <person name="van der Linden H."/>
            <person name="Goris M.G.A."/>
            <person name="Vinetz J.M."/>
            <person name="Sutton G.G."/>
            <person name="Nierman W.C."/>
            <person name="Fouts D.E."/>
        </authorList>
    </citation>
    <scope>NUCLEOTIDE SEQUENCE [LARGE SCALE GENOMIC DNA]</scope>
    <source>
        <strain evidence="1 2">Brem 328</strain>
    </source>
</reference>
<accession>A0ABC9SN20</accession>